<evidence type="ECO:0000313" key="3">
    <source>
        <dbReference type="Proteomes" id="UP000675554"/>
    </source>
</evidence>
<organism evidence="2 3">
    <name type="scientific">Streptomyces daliensis</name>
    <dbReference type="NCBI Taxonomy" id="299421"/>
    <lineage>
        <taxon>Bacteria</taxon>
        <taxon>Bacillati</taxon>
        <taxon>Actinomycetota</taxon>
        <taxon>Actinomycetes</taxon>
        <taxon>Kitasatosporales</taxon>
        <taxon>Streptomycetaceae</taxon>
        <taxon>Streptomyces</taxon>
    </lineage>
</organism>
<comment type="caution">
    <text evidence="2">The sequence shown here is derived from an EMBL/GenBank/DDBJ whole genome shotgun (WGS) entry which is preliminary data.</text>
</comment>
<gene>
    <name evidence="2" type="ORF">KDA82_31165</name>
</gene>
<protein>
    <submittedName>
        <fullName evidence="2">Uncharacterized protein</fullName>
    </submittedName>
</protein>
<proteinExistence type="predicted"/>
<evidence type="ECO:0000313" key="2">
    <source>
        <dbReference type="EMBL" id="MBR7677375.1"/>
    </source>
</evidence>
<sequence>MTAHDREQKQGMPSMRELLASCAAADAVSQPPSAPADAPARTDRPAPVSVPAATQPVPDQRPGRDAA</sequence>
<name>A0A8T4J036_9ACTN</name>
<dbReference type="EMBL" id="JAGSMN010000908">
    <property type="protein sequence ID" value="MBR7677375.1"/>
    <property type="molecule type" value="Genomic_DNA"/>
</dbReference>
<accession>A0A8T4J036</accession>
<dbReference type="AlphaFoldDB" id="A0A8T4J036"/>
<keyword evidence="3" id="KW-1185">Reference proteome</keyword>
<reference evidence="2" key="1">
    <citation type="submission" date="2021-04" db="EMBL/GenBank/DDBJ databases">
        <title>Sequencing of actinobacteria type strains.</title>
        <authorList>
            <person name="Nguyen G.-S."/>
            <person name="Wentzel A."/>
        </authorList>
    </citation>
    <scope>NUCLEOTIDE SEQUENCE</scope>
    <source>
        <strain evidence="2">DSM 42095</strain>
    </source>
</reference>
<evidence type="ECO:0000256" key="1">
    <source>
        <dbReference type="SAM" id="MobiDB-lite"/>
    </source>
</evidence>
<dbReference type="Proteomes" id="UP000675554">
    <property type="component" value="Unassembled WGS sequence"/>
</dbReference>
<feature type="region of interest" description="Disordered" evidence="1">
    <location>
        <begin position="23"/>
        <end position="67"/>
    </location>
</feature>
<feature type="compositionally biased region" description="Low complexity" evidence="1">
    <location>
        <begin position="23"/>
        <end position="39"/>
    </location>
</feature>